<dbReference type="Proteomes" id="UP000241341">
    <property type="component" value="Segment"/>
</dbReference>
<evidence type="ECO:0000259" key="1">
    <source>
        <dbReference type="PROSITE" id="PS50880"/>
    </source>
</evidence>
<proteinExistence type="predicted"/>
<dbReference type="InterPro" id="IPR034154">
    <property type="entry name" value="TOPRIM_DnaG/twinkle"/>
</dbReference>
<dbReference type="PROSITE" id="PS50880">
    <property type="entry name" value="TOPRIM"/>
    <property type="match status" value="1"/>
</dbReference>
<evidence type="ECO:0000313" key="3">
    <source>
        <dbReference type="Proteomes" id="UP000241341"/>
    </source>
</evidence>
<dbReference type="CDD" id="cd01029">
    <property type="entry name" value="TOPRIM_primases"/>
    <property type="match status" value="1"/>
</dbReference>
<organism evidence="2 3">
    <name type="scientific">Pseudomonas phage PollyC</name>
    <dbReference type="NCBI Taxonomy" id="2079290"/>
    <lineage>
        <taxon>Viruses</taxon>
        <taxon>Duplodnaviria</taxon>
        <taxon>Heunggongvirae</taxon>
        <taxon>Uroviricota</taxon>
        <taxon>Caudoviricetes</taxon>
        <taxon>Autographivirales</taxon>
        <taxon>Autonotataviridae</taxon>
        <taxon>Pollyceevirus</taxon>
        <taxon>Pollyceevirus pollyC</taxon>
    </lineage>
</organism>
<name>A0A2K9VHV5_9CAUD</name>
<reference evidence="2 3" key="1">
    <citation type="submission" date="2018-01" db="EMBL/GenBank/DDBJ databases">
        <title>Pseudomonas phages infecting Pseudomonas sp. isolated from Prunus avium.</title>
        <authorList>
            <person name="Colberg O."/>
            <person name="Byth Carstens A."/>
        </authorList>
    </citation>
    <scope>NUCLEOTIDE SEQUENCE [LARGE SCALE GENOMIC DNA]</scope>
</reference>
<feature type="domain" description="Toprim" evidence="1">
    <location>
        <begin position="167"/>
        <end position="246"/>
    </location>
</feature>
<sequence>MDWLSVAQALPVGGSKKIAHDCGEGLCLAVFHNETKYSAYCHRCGPQKPIWKALPTLAERAEKAAQARSADEAVEADTRPPQPAVFDLAEWPSEARLWLYKAGFSNDEIKTIGFYYHPITRRVVVPVVCNGRLVYWQARQIFGSKGAKYLSMPGGRQNAIPIFGQGSTIILVEDLLSALKIATAGFRSLCLMGTNLLPKIWEHLIHEQDIVVWLDPDDAGRNAAADVASKLQLVGKTCRDVVTERDPKYHSKAQIADVLAELERGNPFRGGQA</sequence>
<evidence type="ECO:0000313" key="2">
    <source>
        <dbReference type="EMBL" id="AUV61924.1"/>
    </source>
</evidence>
<keyword evidence="3" id="KW-1185">Reference proteome</keyword>
<accession>A0A2K9VHV5</accession>
<protein>
    <submittedName>
        <fullName evidence="2">DNA primase</fullName>
    </submittedName>
</protein>
<dbReference type="Pfam" id="PF13155">
    <property type="entry name" value="Toprim_2"/>
    <property type="match status" value="1"/>
</dbReference>
<dbReference type="Gene3D" id="3.40.1360.10">
    <property type="match status" value="1"/>
</dbReference>
<dbReference type="EMBL" id="MG775261">
    <property type="protein sequence ID" value="AUV61924.1"/>
    <property type="molecule type" value="Genomic_DNA"/>
</dbReference>
<dbReference type="SUPFAM" id="SSF56731">
    <property type="entry name" value="DNA primase core"/>
    <property type="match status" value="1"/>
</dbReference>
<gene>
    <name evidence="2" type="ORF">PsPhPollyC_gp36</name>
</gene>
<dbReference type="InterPro" id="IPR006171">
    <property type="entry name" value="TOPRIM_dom"/>
</dbReference>
<dbReference type="OrthoDB" id="5323at10239"/>
<dbReference type="SMART" id="SM00493">
    <property type="entry name" value="TOPRIM"/>
    <property type="match status" value="1"/>
</dbReference>